<proteinExistence type="predicted"/>
<dbReference type="SUPFAM" id="SSF53067">
    <property type="entry name" value="Actin-like ATPase domain"/>
    <property type="match status" value="2"/>
</dbReference>
<keyword evidence="1" id="KW-0732">Signal</keyword>
<evidence type="ECO:0000313" key="8">
    <source>
        <dbReference type="Proteomes" id="UP000188929"/>
    </source>
</evidence>
<protein>
    <submittedName>
        <fullName evidence="7">Heat-shock protein Hsp70</fullName>
    </submittedName>
</protein>
<dbReference type="PANTHER" id="PTHR30570">
    <property type="entry name" value="PERIPLASMIC PHOSPHATE BINDING COMPONENT OF PHOSPHATE ABC TRANSPORTER"/>
    <property type="match status" value="1"/>
</dbReference>
<dbReference type="InterPro" id="IPR013126">
    <property type="entry name" value="Hsp_70_fam"/>
</dbReference>
<feature type="domain" description="PBP" evidence="6">
    <location>
        <begin position="572"/>
        <end position="818"/>
    </location>
</feature>
<evidence type="ECO:0000256" key="1">
    <source>
        <dbReference type="ARBA" id="ARBA00022729"/>
    </source>
</evidence>
<dbReference type="Proteomes" id="UP000188929">
    <property type="component" value="Unassembled WGS sequence"/>
</dbReference>
<dbReference type="EMBL" id="MOMC01000067">
    <property type="protein sequence ID" value="ONH24801.1"/>
    <property type="molecule type" value="Genomic_DNA"/>
</dbReference>
<dbReference type="AlphaFoldDB" id="A0A1V2I331"/>
<dbReference type="Pfam" id="PF00012">
    <property type="entry name" value="HSP70"/>
    <property type="match status" value="2"/>
</dbReference>
<evidence type="ECO:0000259" key="6">
    <source>
        <dbReference type="Pfam" id="PF12849"/>
    </source>
</evidence>
<feature type="compositionally biased region" description="Gly residues" evidence="5">
    <location>
        <begin position="479"/>
        <end position="490"/>
    </location>
</feature>
<evidence type="ECO:0000313" key="7">
    <source>
        <dbReference type="EMBL" id="ONH24801.1"/>
    </source>
</evidence>
<keyword evidence="4" id="KW-0143">Chaperone</keyword>
<dbReference type="RefSeq" id="WP_076820625.1">
    <property type="nucleotide sequence ID" value="NZ_MOMC01000067.1"/>
</dbReference>
<organism evidence="7 8">
    <name type="scientific">Pseudofrankia asymbiotica</name>
    <dbReference type="NCBI Taxonomy" id="1834516"/>
    <lineage>
        <taxon>Bacteria</taxon>
        <taxon>Bacillati</taxon>
        <taxon>Actinomycetota</taxon>
        <taxon>Actinomycetes</taxon>
        <taxon>Frankiales</taxon>
        <taxon>Frankiaceae</taxon>
        <taxon>Pseudofrankia</taxon>
    </lineage>
</organism>
<dbReference type="InterPro" id="IPR050811">
    <property type="entry name" value="Phosphate_ABC_transporter"/>
</dbReference>
<feature type="region of interest" description="Disordered" evidence="5">
    <location>
        <begin position="446"/>
        <end position="507"/>
    </location>
</feature>
<dbReference type="SUPFAM" id="SSF53850">
    <property type="entry name" value="Periplasmic binding protein-like II"/>
    <property type="match status" value="1"/>
</dbReference>
<reference evidence="8" key="1">
    <citation type="submission" date="2016-10" db="EMBL/GenBank/DDBJ databases">
        <title>Frankia sp. NRRL B-16386 Genome sequencing.</title>
        <authorList>
            <person name="Ghodhbane-Gtari F."/>
            <person name="Swanson E."/>
            <person name="Gueddou A."/>
            <person name="Hezbri K."/>
            <person name="Ktari K."/>
            <person name="Nouioui I."/>
            <person name="Morris K."/>
            <person name="Simpson S."/>
            <person name="Abebe-Akele F."/>
            <person name="Thomas K."/>
            <person name="Gtari M."/>
            <person name="Tisa L.S."/>
        </authorList>
    </citation>
    <scope>NUCLEOTIDE SEQUENCE [LARGE SCALE GENOMIC DNA]</scope>
    <source>
        <strain evidence="8">NRRL B-16386</strain>
    </source>
</reference>
<dbReference type="GO" id="GO:0005524">
    <property type="term" value="F:ATP binding"/>
    <property type="evidence" value="ECO:0007669"/>
    <property type="project" value="UniProtKB-KW"/>
</dbReference>
<gene>
    <name evidence="7" type="ORF">BL253_29280</name>
</gene>
<dbReference type="STRING" id="1834516.BL253_29280"/>
<dbReference type="Gene3D" id="3.90.640.10">
    <property type="entry name" value="Actin, Chain A, domain 4"/>
    <property type="match status" value="1"/>
</dbReference>
<dbReference type="PRINTS" id="PR00301">
    <property type="entry name" value="HEATSHOCK70"/>
</dbReference>
<accession>A0A1V2I331</accession>
<dbReference type="OrthoDB" id="9790048at2"/>
<dbReference type="Gene3D" id="3.30.420.40">
    <property type="match status" value="2"/>
</dbReference>
<dbReference type="InterPro" id="IPR024370">
    <property type="entry name" value="PBP_domain"/>
</dbReference>
<evidence type="ECO:0000256" key="5">
    <source>
        <dbReference type="SAM" id="MobiDB-lite"/>
    </source>
</evidence>
<comment type="caution">
    <text evidence="7">The sequence shown here is derived from an EMBL/GenBank/DDBJ whole genome shotgun (WGS) entry which is preliminary data.</text>
</comment>
<evidence type="ECO:0000256" key="3">
    <source>
        <dbReference type="ARBA" id="ARBA00022840"/>
    </source>
</evidence>
<dbReference type="PANTHER" id="PTHR30570:SF1">
    <property type="entry name" value="PHOSPHATE-BINDING PROTEIN PSTS"/>
    <property type="match status" value="1"/>
</dbReference>
<dbReference type="GO" id="GO:0140662">
    <property type="term" value="F:ATP-dependent protein folding chaperone"/>
    <property type="evidence" value="ECO:0007669"/>
    <property type="project" value="InterPro"/>
</dbReference>
<keyword evidence="8" id="KW-1185">Reference proteome</keyword>
<dbReference type="Pfam" id="PF12849">
    <property type="entry name" value="PBP_like_2"/>
    <property type="match status" value="1"/>
</dbReference>
<evidence type="ECO:0000256" key="2">
    <source>
        <dbReference type="ARBA" id="ARBA00022741"/>
    </source>
</evidence>
<feature type="region of interest" description="Disordered" evidence="5">
    <location>
        <begin position="542"/>
        <end position="568"/>
    </location>
</feature>
<evidence type="ECO:0000256" key="4">
    <source>
        <dbReference type="ARBA" id="ARBA00023186"/>
    </source>
</evidence>
<keyword evidence="2" id="KW-0547">Nucleotide-binding</keyword>
<name>A0A1V2I331_9ACTN</name>
<sequence>MGYQLGIDIGTANTVVAISDGDWPQVLTVAGGPSIPTVLHFPPTGTLSFGRAASRRALTDPARATEGFVRRVGDSSPIMISGGAYAPEGLVTRFLDRVIATAAETRGSDPDQVVVTFPTSWNARRRELFAEALERLDVRDIRVSAAPAAEALGAVLARRAATRTPGRRTDLVAVYDFGAGTCETAVLSVTDYGAEVVGSPTGLAHTGGVDLDTLLLEHVLSAAGQAAAELDRSDPATVTALGRLRHEIVAAKESLAADDETSVPVTLPGVFAWVTLRREEVERLVAPAVEDSVRALVRTVRSVPASAESLSAVLLYGGVARMPLVDRLVRAALPGAARFEHRPAEDLAVGAALLAAGLAEQSEPVAGGATALIGPSTMEPPELSSFPGLSVPPAGTTYVAPGADAATAVGVGAGAGWDPDSTARLTAGYDAFPAAAASTTAGAGATGAAASTAGQPDQQGLVSWGTGPGSGARTVVHGGPSGAGGAGRPPGGHAPQRPGSRSARRSGVLASLRTKAGIAAIIAAVLFIAGGTALGLTLTSSDSSGPTITAQPPSQPSSQPATAAAATPPVVTRNLVRVADSNEVAPISERAFQEFRQSESKVTVAFDPQVTDTTQAFTKLCNGDVAIAGTSYELDPKFAPNPSCKDQVVGFEIAHHTLPIVVNPANSWLGCMNLDQLKQIWGADSKVTRWNQIDPSYPDEPINFVGPKRDSVQAQVFNASISGDSSKSRPYTTTDLAGVAQTVQNDRDAIGYLDFPTYNQLGSKLRGVLVDGGEGEGCQPPNAITAGSGAYVPLCKPLFVYARVDALKDPATVAYLRYYLEHAQTITTETGYVGRSNATTKSNIDRLGQLSQGVGPVTA</sequence>
<dbReference type="InterPro" id="IPR043129">
    <property type="entry name" value="ATPase_NBD"/>
</dbReference>
<keyword evidence="3" id="KW-0067">ATP-binding</keyword>
<dbReference type="Gene3D" id="3.40.190.10">
    <property type="entry name" value="Periplasmic binding protein-like II"/>
    <property type="match status" value="2"/>
</dbReference>